<evidence type="ECO:0000256" key="1">
    <source>
        <dbReference type="ARBA" id="ARBA00008987"/>
    </source>
</evidence>
<name>A0A5B9WEN8_9BACT</name>
<organism evidence="7 8">
    <name type="scientific">Aquisphaera giovannonii</name>
    <dbReference type="NCBI Taxonomy" id="406548"/>
    <lineage>
        <taxon>Bacteria</taxon>
        <taxon>Pseudomonadati</taxon>
        <taxon>Planctomycetota</taxon>
        <taxon>Planctomycetia</taxon>
        <taxon>Isosphaerales</taxon>
        <taxon>Isosphaeraceae</taxon>
        <taxon>Aquisphaera</taxon>
    </lineage>
</organism>
<dbReference type="Gene3D" id="1.25.40.10">
    <property type="entry name" value="Tetratricopeptide repeat domain"/>
    <property type="match status" value="2"/>
</dbReference>
<evidence type="ECO:0000256" key="5">
    <source>
        <dbReference type="ARBA" id="ARBA00023284"/>
    </source>
</evidence>
<gene>
    <name evidence="7" type="primary">trxA_3</name>
    <name evidence="7" type="ORF">OJF2_75430</name>
</gene>
<keyword evidence="5" id="KW-0676">Redox-active center</keyword>
<dbReference type="Pfam" id="PF00085">
    <property type="entry name" value="Thioredoxin"/>
    <property type="match status" value="1"/>
</dbReference>
<evidence type="ECO:0000313" key="8">
    <source>
        <dbReference type="Proteomes" id="UP000324233"/>
    </source>
</evidence>
<dbReference type="SUPFAM" id="SSF52833">
    <property type="entry name" value="Thioredoxin-like"/>
    <property type="match status" value="1"/>
</dbReference>
<dbReference type="InterPro" id="IPR011990">
    <property type="entry name" value="TPR-like_helical_dom_sf"/>
</dbReference>
<accession>A0A5B9WEN8</accession>
<dbReference type="EMBL" id="CP042997">
    <property type="protein sequence ID" value="QEH38933.1"/>
    <property type="molecule type" value="Genomic_DNA"/>
</dbReference>
<dbReference type="InterPro" id="IPR017937">
    <property type="entry name" value="Thioredoxin_CS"/>
</dbReference>
<evidence type="ECO:0000313" key="7">
    <source>
        <dbReference type="EMBL" id="QEH38933.1"/>
    </source>
</evidence>
<proteinExistence type="inferred from homology"/>
<evidence type="ECO:0000256" key="4">
    <source>
        <dbReference type="ARBA" id="ARBA00023157"/>
    </source>
</evidence>
<dbReference type="KEGG" id="agv:OJF2_75430"/>
<evidence type="ECO:0000256" key="3">
    <source>
        <dbReference type="ARBA" id="ARBA00022982"/>
    </source>
</evidence>
<keyword evidence="4" id="KW-1015">Disulfide bond</keyword>
<sequence length="296" mass="31538">MSETSPAASAASPAEPHVIDVTTATFEQEVLERSMAVPVVIDFWAEWCGPCRSLTPVLKKLAREYEGKFVLAKVDIDANPEVAQSFGVRSIPAVFGVRGGQILDGFVGVQPENTIRAFLGRMLPSEAETLAIEAAGVEDVDPAAAAEKYARALALQPDLAEAAIGLARVDLAAGRLGEASARVAELEKRGYLEPEAERLKAELALRSQAKSSGGVEAARAALAANPKDLSLKFALAEALAAAGQYEDALALCLELVERDRRGVGEQARQTMVSIFQLLPTGDPRTIEYQRQLSLVL</sequence>
<dbReference type="PROSITE" id="PS00194">
    <property type="entry name" value="THIOREDOXIN_1"/>
    <property type="match status" value="1"/>
</dbReference>
<dbReference type="RefSeq" id="WP_148598314.1">
    <property type="nucleotide sequence ID" value="NZ_CP042997.1"/>
</dbReference>
<dbReference type="FunFam" id="3.40.30.10:FF:000001">
    <property type="entry name" value="Thioredoxin"/>
    <property type="match status" value="1"/>
</dbReference>
<keyword evidence="8" id="KW-1185">Reference proteome</keyword>
<feature type="domain" description="Thioredoxin" evidence="6">
    <location>
        <begin position="1"/>
        <end position="145"/>
    </location>
</feature>
<dbReference type="Gene3D" id="3.40.30.10">
    <property type="entry name" value="Glutaredoxin"/>
    <property type="match status" value="1"/>
</dbReference>
<evidence type="ECO:0000259" key="6">
    <source>
        <dbReference type="PROSITE" id="PS51352"/>
    </source>
</evidence>
<dbReference type="PANTHER" id="PTHR43601">
    <property type="entry name" value="THIOREDOXIN, MITOCHONDRIAL"/>
    <property type="match status" value="1"/>
</dbReference>
<dbReference type="Pfam" id="PF14559">
    <property type="entry name" value="TPR_19"/>
    <property type="match status" value="1"/>
</dbReference>
<dbReference type="GO" id="GO:0006950">
    <property type="term" value="P:response to stress"/>
    <property type="evidence" value="ECO:0007669"/>
    <property type="project" value="UniProtKB-ARBA"/>
</dbReference>
<dbReference type="CDD" id="cd02956">
    <property type="entry name" value="ybbN"/>
    <property type="match status" value="1"/>
</dbReference>
<dbReference type="OrthoDB" id="9790390at2"/>
<dbReference type="GO" id="GO:0045454">
    <property type="term" value="P:cell redox homeostasis"/>
    <property type="evidence" value="ECO:0007669"/>
    <property type="project" value="TreeGrafter"/>
</dbReference>
<dbReference type="Proteomes" id="UP000324233">
    <property type="component" value="Chromosome"/>
</dbReference>
<dbReference type="InterPro" id="IPR013766">
    <property type="entry name" value="Thioredoxin_domain"/>
</dbReference>
<dbReference type="GO" id="GO:0015035">
    <property type="term" value="F:protein-disulfide reductase activity"/>
    <property type="evidence" value="ECO:0007669"/>
    <property type="project" value="UniProtKB-ARBA"/>
</dbReference>
<protein>
    <submittedName>
        <fullName evidence="7">Thioredoxin-1</fullName>
    </submittedName>
</protein>
<dbReference type="InterPro" id="IPR036249">
    <property type="entry name" value="Thioredoxin-like_sf"/>
</dbReference>
<dbReference type="SUPFAM" id="SSF48452">
    <property type="entry name" value="TPR-like"/>
    <property type="match status" value="1"/>
</dbReference>
<dbReference type="PANTHER" id="PTHR43601:SF3">
    <property type="entry name" value="THIOREDOXIN, MITOCHONDRIAL"/>
    <property type="match status" value="1"/>
</dbReference>
<dbReference type="Pfam" id="PF14561">
    <property type="entry name" value="TPR_20"/>
    <property type="match status" value="1"/>
</dbReference>
<dbReference type="PROSITE" id="PS51352">
    <property type="entry name" value="THIOREDOXIN_2"/>
    <property type="match status" value="1"/>
</dbReference>
<reference evidence="7 8" key="1">
    <citation type="submission" date="2019-08" db="EMBL/GenBank/DDBJ databases">
        <title>Deep-cultivation of Planctomycetes and their phenomic and genomic characterization uncovers novel biology.</title>
        <authorList>
            <person name="Wiegand S."/>
            <person name="Jogler M."/>
            <person name="Boedeker C."/>
            <person name="Pinto D."/>
            <person name="Vollmers J."/>
            <person name="Rivas-Marin E."/>
            <person name="Kohn T."/>
            <person name="Peeters S.H."/>
            <person name="Heuer A."/>
            <person name="Rast P."/>
            <person name="Oberbeckmann S."/>
            <person name="Bunk B."/>
            <person name="Jeske O."/>
            <person name="Meyerdierks A."/>
            <person name="Storesund J.E."/>
            <person name="Kallscheuer N."/>
            <person name="Luecker S."/>
            <person name="Lage O.M."/>
            <person name="Pohl T."/>
            <person name="Merkel B.J."/>
            <person name="Hornburger P."/>
            <person name="Mueller R.-W."/>
            <person name="Bruemmer F."/>
            <person name="Labrenz M."/>
            <person name="Spormann A.M."/>
            <person name="Op den Camp H."/>
            <person name="Overmann J."/>
            <person name="Amann R."/>
            <person name="Jetten M.S.M."/>
            <person name="Mascher T."/>
            <person name="Medema M.H."/>
            <person name="Devos D.P."/>
            <person name="Kaster A.-K."/>
            <person name="Ovreas L."/>
            <person name="Rohde M."/>
            <person name="Galperin M.Y."/>
            <person name="Jogler C."/>
        </authorList>
    </citation>
    <scope>NUCLEOTIDE SEQUENCE [LARGE SCALE GENOMIC DNA]</scope>
    <source>
        <strain evidence="7 8">OJF2</strain>
    </source>
</reference>
<comment type="similarity">
    <text evidence="1">Belongs to the thioredoxin family.</text>
</comment>
<evidence type="ECO:0000256" key="2">
    <source>
        <dbReference type="ARBA" id="ARBA00022448"/>
    </source>
</evidence>
<keyword evidence="2" id="KW-0813">Transport</keyword>
<keyword evidence="3" id="KW-0249">Electron transport</keyword>
<dbReference type="AlphaFoldDB" id="A0A5B9WEN8"/>